<accession>A0A916K7K4</accession>
<dbReference type="EMBL" id="CAJVAS010000037">
    <property type="protein sequence ID" value="CAG7647215.1"/>
    <property type="molecule type" value="Genomic_DNA"/>
</dbReference>
<proteinExistence type="predicted"/>
<evidence type="ECO:0000313" key="2">
    <source>
        <dbReference type="Proteomes" id="UP000693672"/>
    </source>
</evidence>
<keyword evidence="2" id="KW-1185">Reference proteome</keyword>
<dbReference type="AlphaFoldDB" id="A0A916K7K4"/>
<dbReference type="RefSeq" id="WP_218095065.1">
    <property type="nucleotide sequence ID" value="NZ_CAJVAS010000037.1"/>
</dbReference>
<sequence>MVPDLKHAAVVVEKLEQNRIDYALGGSGLLHSLGLTDVVRDWDLMTDAPKHRVLEALQHFEVTEIISGDYPFASEYKLLIHDKDPQVEITGRFSIYSSKGLCRIPAAAVSRWNGIHVGSPEAWYAAYALMNRKEKAELLLSYLKKAVANQSMIHILMNEPFPDEILEEMKSLRSPLPE</sequence>
<reference evidence="1" key="1">
    <citation type="submission" date="2021-06" db="EMBL/GenBank/DDBJ databases">
        <authorList>
            <person name="Criscuolo A."/>
        </authorList>
    </citation>
    <scope>NUCLEOTIDE SEQUENCE</scope>
    <source>
        <strain evidence="1">CIP111600</strain>
    </source>
</reference>
<gene>
    <name evidence="1" type="ORF">PAESOLCIP111_05340</name>
</gene>
<protein>
    <recommendedName>
        <fullName evidence="3">Nucleotidyltransferase family protein</fullName>
    </recommendedName>
</protein>
<organism evidence="1 2">
    <name type="scientific">Paenibacillus solanacearum</name>
    <dbReference type="NCBI Taxonomy" id="2048548"/>
    <lineage>
        <taxon>Bacteria</taxon>
        <taxon>Bacillati</taxon>
        <taxon>Bacillota</taxon>
        <taxon>Bacilli</taxon>
        <taxon>Bacillales</taxon>
        <taxon>Paenibacillaceae</taxon>
        <taxon>Paenibacillus</taxon>
    </lineage>
</organism>
<evidence type="ECO:0008006" key="3">
    <source>
        <dbReference type="Google" id="ProtNLM"/>
    </source>
</evidence>
<evidence type="ECO:0000313" key="1">
    <source>
        <dbReference type="EMBL" id="CAG7647215.1"/>
    </source>
</evidence>
<dbReference type="Proteomes" id="UP000693672">
    <property type="component" value="Unassembled WGS sequence"/>
</dbReference>
<comment type="caution">
    <text evidence="1">The sequence shown here is derived from an EMBL/GenBank/DDBJ whole genome shotgun (WGS) entry which is preliminary data.</text>
</comment>
<name>A0A916K7K4_9BACL</name>